<sequence>MRRPDRDLTLAARTANLEANLKYERANLTKKARAEIWVKFKQIGRVNSDKFWLNSRQNLTRSTKKSRLNLSPKRSNLASKSKPNLAGRAKK</sequence>
<evidence type="ECO:0000313" key="3">
    <source>
        <dbReference type="Proteomes" id="UP000502377"/>
    </source>
</evidence>
<name>A0A6G5QPY0_CAMRE</name>
<organism evidence="2 3">
    <name type="scientific">Campylobacter rectus</name>
    <name type="common">Wolinella recta</name>
    <dbReference type="NCBI Taxonomy" id="203"/>
    <lineage>
        <taxon>Bacteria</taxon>
        <taxon>Pseudomonadati</taxon>
        <taxon>Campylobacterota</taxon>
        <taxon>Epsilonproteobacteria</taxon>
        <taxon>Campylobacterales</taxon>
        <taxon>Campylobacteraceae</taxon>
        <taxon>Campylobacter</taxon>
    </lineage>
</organism>
<evidence type="ECO:0000313" key="2">
    <source>
        <dbReference type="EMBL" id="QCD47720.1"/>
    </source>
</evidence>
<evidence type="ECO:0000256" key="1">
    <source>
        <dbReference type="SAM" id="MobiDB-lite"/>
    </source>
</evidence>
<protein>
    <submittedName>
        <fullName evidence="2">Uncharacterized protein</fullName>
    </submittedName>
</protein>
<reference evidence="2 3" key="1">
    <citation type="submission" date="2016-07" db="EMBL/GenBank/DDBJ databases">
        <title>Comparative genomics of the Campylobacter concisus group.</title>
        <authorList>
            <person name="Miller W.G."/>
            <person name="Yee E."/>
            <person name="Chapman M.H."/>
            <person name="Huynh S."/>
            <person name="Bono J.L."/>
            <person name="On S.L.W."/>
            <person name="StLeger J."/>
            <person name="Foster G."/>
            <person name="Parker C.T."/>
        </authorList>
    </citation>
    <scope>NUCLEOTIDE SEQUENCE [LARGE SCALE GENOMIC DNA]</scope>
    <source>
        <strain evidence="2 3">ATCC 33238</strain>
    </source>
</reference>
<dbReference type="AlphaFoldDB" id="A0A6G5QPY0"/>
<proteinExistence type="predicted"/>
<feature type="region of interest" description="Disordered" evidence="1">
    <location>
        <begin position="63"/>
        <end position="91"/>
    </location>
</feature>
<dbReference type="KEGG" id="crx:CRECT_2117"/>
<dbReference type="EMBL" id="CP012543">
    <property type="protein sequence ID" value="QCD47720.1"/>
    <property type="molecule type" value="Genomic_DNA"/>
</dbReference>
<gene>
    <name evidence="2" type="ORF">CRECT_2117</name>
</gene>
<dbReference type="Proteomes" id="UP000502377">
    <property type="component" value="Chromosome"/>
</dbReference>
<feature type="compositionally biased region" description="Polar residues" evidence="1">
    <location>
        <begin position="68"/>
        <end position="82"/>
    </location>
</feature>
<accession>A0A6G5QPY0</accession>